<protein>
    <recommendedName>
        <fullName evidence="8">Glutathione synthetase</fullName>
    </recommendedName>
</protein>
<accession>A0A1F5CBT9</accession>
<comment type="subcellular location">
    <subcellularLocation>
        <location evidence="1">Membrane</location>
        <topology evidence="1">Multi-pass membrane protein</topology>
    </subcellularLocation>
</comment>
<keyword evidence="2 5" id="KW-0812">Transmembrane</keyword>
<evidence type="ECO:0008006" key="8">
    <source>
        <dbReference type="Google" id="ProtNLM"/>
    </source>
</evidence>
<evidence type="ECO:0000313" key="6">
    <source>
        <dbReference type="EMBL" id="OGD40294.1"/>
    </source>
</evidence>
<proteinExistence type="predicted"/>
<evidence type="ECO:0000313" key="7">
    <source>
        <dbReference type="Proteomes" id="UP000177197"/>
    </source>
</evidence>
<dbReference type="GO" id="GO:0051119">
    <property type="term" value="F:sugar transmembrane transporter activity"/>
    <property type="evidence" value="ECO:0007669"/>
    <property type="project" value="InterPro"/>
</dbReference>
<comment type="caution">
    <text evidence="6">The sequence shown here is derived from an EMBL/GenBank/DDBJ whole genome shotgun (WGS) entry which is preliminary data.</text>
</comment>
<name>A0A1F5CBT9_9BACT</name>
<dbReference type="GO" id="GO:0016020">
    <property type="term" value="C:membrane"/>
    <property type="evidence" value="ECO:0007669"/>
    <property type="project" value="UniProtKB-SubCell"/>
</dbReference>
<feature type="transmembrane region" description="Helical" evidence="5">
    <location>
        <begin position="6"/>
        <end position="23"/>
    </location>
</feature>
<dbReference type="Gene3D" id="1.20.1280.290">
    <property type="match status" value="1"/>
</dbReference>
<dbReference type="Pfam" id="PF04193">
    <property type="entry name" value="PQ-loop"/>
    <property type="match status" value="1"/>
</dbReference>
<dbReference type="EMBL" id="MEYV01000010">
    <property type="protein sequence ID" value="OGD40294.1"/>
    <property type="molecule type" value="Genomic_DNA"/>
</dbReference>
<evidence type="ECO:0000256" key="4">
    <source>
        <dbReference type="ARBA" id="ARBA00023136"/>
    </source>
</evidence>
<keyword evidence="4 5" id="KW-0472">Membrane</keyword>
<organism evidence="6 7">
    <name type="scientific">Candidatus Azambacteria bacterium RIFCSPLOWO2_02_FULL_44_14</name>
    <dbReference type="NCBI Taxonomy" id="1797306"/>
    <lineage>
        <taxon>Bacteria</taxon>
        <taxon>Candidatus Azamiibacteriota</taxon>
    </lineage>
</organism>
<dbReference type="InterPro" id="IPR006603">
    <property type="entry name" value="PQ-loop_rpt"/>
</dbReference>
<gene>
    <name evidence="6" type="ORF">A3I30_03290</name>
</gene>
<feature type="transmembrane region" description="Helical" evidence="5">
    <location>
        <begin position="35"/>
        <end position="55"/>
    </location>
</feature>
<evidence type="ECO:0000256" key="3">
    <source>
        <dbReference type="ARBA" id="ARBA00022989"/>
    </source>
</evidence>
<keyword evidence="3 5" id="KW-1133">Transmembrane helix</keyword>
<dbReference type="AlphaFoldDB" id="A0A1F5CBT9"/>
<sequence length="85" mass="9452">MVVTYLGFLAAILTTVAFLPQVLKTFKTKKTNDLSLITYILLTVGMLLWGLYGFLNNDIPLVLANAITFLLSMSILVLKVKNDLM</sequence>
<reference evidence="6 7" key="1">
    <citation type="journal article" date="2016" name="Nat. Commun.">
        <title>Thousands of microbial genomes shed light on interconnected biogeochemical processes in an aquifer system.</title>
        <authorList>
            <person name="Anantharaman K."/>
            <person name="Brown C.T."/>
            <person name="Hug L.A."/>
            <person name="Sharon I."/>
            <person name="Castelle C.J."/>
            <person name="Probst A.J."/>
            <person name="Thomas B.C."/>
            <person name="Singh A."/>
            <person name="Wilkins M.J."/>
            <person name="Karaoz U."/>
            <person name="Brodie E.L."/>
            <person name="Williams K.H."/>
            <person name="Hubbard S.S."/>
            <person name="Banfield J.F."/>
        </authorList>
    </citation>
    <scope>NUCLEOTIDE SEQUENCE [LARGE SCALE GENOMIC DNA]</scope>
</reference>
<evidence type="ECO:0000256" key="1">
    <source>
        <dbReference type="ARBA" id="ARBA00004141"/>
    </source>
</evidence>
<feature type="transmembrane region" description="Helical" evidence="5">
    <location>
        <begin position="61"/>
        <end position="80"/>
    </location>
</feature>
<dbReference type="NCBIfam" id="NF037968">
    <property type="entry name" value="SemiSWEET_2"/>
    <property type="match status" value="1"/>
</dbReference>
<evidence type="ECO:0000256" key="5">
    <source>
        <dbReference type="SAM" id="Phobius"/>
    </source>
</evidence>
<dbReference type="InterPro" id="IPR047662">
    <property type="entry name" value="SemiSWEET"/>
</dbReference>
<dbReference type="Proteomes" id="UP000177197">
    <property type="component" value="Unassembled WGS sequence"/>
</dbReference>
<evidence type="ECO:0000256" key="2">
    <source>
        <dbReference type="ARBA" id="ARBA00022692"/>
    </source>
</evidence>